<evidence type="ECO:0000313" key="2">
    <source>
        <dbReference type="EMBL" id="KGQ31521.1"/>
    </source>
</evidence>
<keyword evidence="1" id="KW-0239">DNA-directed DNA polymerase</keyword>
<keyword evidence="3" id="KW-1185">Reference proteome</keyword>
<keyword evidence="1" id="KW-0235">DNA replication</keyword>
<name>A0A0A2XGL6_9PAST</name>
<dbReference type="GO" id="GO:0008408">
    <property type="term" value="F:3'-5' exonuclease activity"/>
    <property type="evidence" value="ECO:0007669"/>
    <property type="project" value="InterPro"/>
</dbReference>
<dbReference type="InterPro" id="IPR004615">
    <property type="entry name" value="DNA_pol_III_psi"/>
</dbReference>
<dbReference type="Gene3D" id="3.40.50.10220">
    <property type="entry name" value="DNA polymerase III, psi subunit"/>
    <property type="match status" value="1"/>
</dbReference>
<dbReference type="GO" id="GO:0006260">
    <property type="term" value="P:DNA replication"/>
    <property type="evidence" value="ECO:0007669"/>
    <property type="project" value="UniProtKB-KW"/>
</dbReference>
<keyword evidence="1" id="KW-0548">Nucleotidyltransferase</keyword>
<dbReference type="AlphaFoldDB" id="A0A0A2XGL6"/>
<dbReference type="GO" id="GO:0003887">
    <property type="term" value="F:DNA-directed DNA polymerase activity"/>
    <property type="evidence" value="ECO:0007669"/>
    <property type="project" value="UniProtKB-KW"/>
</dbReference>
<comment type="function">
    <text evidence="1">Part of the beta sliding clamp loading complex, which hydrolyzes ATP to load the beta clamp onto primed DNA to form the DNA replication pre-initiation complex. DNA polymerase III is a complex, multichain enzyme responsible for most of the replicative synthesis in bacteria. This DNA polymerase also exhibits 3' to 5' exonuclease activity.</text>
</comment>
<dbReference type="Pfam" id="PF03603">
    <property type="entry name" value="DNA_III_psi"/>
    <property type="match status" value="1"/>
</dbReference>
<gene>
    <name evidence="2" type="ORF">P375_07700</name>
</gene>
<proteinExistence type="predicted"/>
<keyword evidence="1" id="KW-0808">Transferase</keyword>
<dbReference type="EMBL" id="JPXY01000033">
    <property type="protein sequence ID" value="KGQ31521.1"/>
    <property type="molecule type" value="Genomic_DNA"/>
</dbReference>
<reference evidence="2 3" key="1">
    <citation type="submission" date="2014-08" db="EMBL/GenBank/DDBJ databases">
        <title>Chaperone-usher fimbriae in a diverse selection of Gallibacterium genomes.</title>
        <authorList>
            <person name="Kudirkiene E."/>
            <person name="Bager R.J."/>
            <person name="Johnson T.J."/>
            <person name="Bojesen A.M."/>
        </authorList>
    </citation>
    <scope>NUCLEOTIDE SEQUENCE [LARGE SCALE GENOMIC DNA]</scope>
    <source>
        <strain evidence="2 3">CCM5976</strain>
    </source>
</reference>
<dbReference type="InterPro" id="IPR036654">
    <property type="entry name" value="DNA_pol_III_psi_sf"/>
</dbReference>
<dbReference type="PIRSF" id="PIRSF029225">
    <property type="entry name" value="DNA_pol_III_psi"/>
    <property type="match status" value="1"/>
</dbReference>
<protein>
    <recommendedName>
        <fullName evidence="1">DNA polymerase III subunit psi</fullName>
    </recommendedName>
</protein>
<dbReference type="RefSeq" id="WP_039135840.1">
    <property type="nucleotide sequence ID" value="NZ_JPXY01000033.1"/>
</dbReference>
<evidence type="ECO:0000256" key="1">
    <source>
        <dbReference type="PIRNR" id="PIRNR029225"/>
    </source>
</evidence>
<dbReference type="Proteomes" id="UP000030418">
    <property type="component" value="Unassembled WGS sequence"/>
</dbReference>
<sequence length="144" mass="16384">MINRRELLLQEMGITLWQLVHPEVLQGVGIINVPANIHTIILSEQHSITASQLIQDLLRAAETTVDKALIINSQQLQRLESDHPLLVFCVEDCLPQFQNSALAKIATQIISLNSTLTLSVQQKRTIWQQIRHFLQNENTISNHH</sequence>
<dbReference type="SUPFAM" id="SSF102220">
    <property type="entry name" value="DNA polymerase III psi subunit"/>
    <property type="match status" value="1"/>
</dbReference>
<accession>A0A0A2XGL6</accession>
<comment type="caution">
    <text evidence="2">The sequence shown here is derived from an EMBL/GenBank/DDBJ whole genome shotgun (WGS) entry which is preliminary data.</text>
</comment>
<evidence type="ECO:0000313" key="3">
    <source>
        <dbReference type="Proteomes" id="UP000030418"/>
    </source>
</evidence>
<organism evidence="2 3">
    <name type="scientific">Gallibacterium genomosp. 2</name>
    <dbReference type="NCBI Taxonomy" id="155517"/>
    <lineage>
        <taxon>Bacteria</taxon>
        <taxon>Pseudomonadati</taxon>
        <taxon>Pseudomonadota</taxon>
        <taxon>Gammaproteobacteria</taxon>
        <taxon>Pasteurellales</taxon>
        <taxon>Pasteurellaceae</taxon>
        <taxon>Gallibacterium</taxon>
    </lineage>
</organism>